<protein>
    <recommendedName>
        <fullName evidence="11">Polygalacturonase</fullName>
    </recommendedName>
</protein>
<keyword evidence="6 8" id="KW-0326">Glycosidase</keyword>
<accession>A0A2N9G1Z6</accession>
<dbReference type="PANTHER" id="PTHR31375">
    <property type="match status" value="1"/>
</dbReference>
<keyword evidence="7" id="KW-0961">Cell wall biogenesis/degradation</keyword>
<evidence type="ECO:0000256" key="9">
    <source>
        <dbReference type="SAM" id="MobiDB-lite"/>
    </source>
</evidence>
<evidence type="ECO:0000256" key="3">
    <source>
        <dbReference type="ARBA" id="ARBA00022512"/>
    </source>
</evidence>
<evidence type="ECO:0000256" key="7">
    <source>
        <dbReference type="ARBA" id="ARBA00023316"/>
    </source>
</evidence>
<gene>
    <name evidence="10" type="ORF">FSB_LOCUS21297</name>
</gene>
<feature type="region of interest" description="Disordered" evidence="9">
    <location>
        <begin position="1"/>
        <end position="39"/>
    </location>
</feature>
<evidence type="ECO:0000256" key="8">
    <source>
        <dbReference type="RuleBase" id="RU361169"/>
    </source>
</evidence>
<dbReference type="GO" id="GO:0071555">
    <property type="term" value="P:cell wall organization"/>
    <property type="evidence" value="ECO:0007669"/>
    <property type="project" value="UniProtKB-KW"/>
</dbReference>
<evidence type="ECO:0000256" key="1">
    <source>
        <dbReference type="ARBA" id="ARBA00004191"/>
    </source>
</evidence>
<keyword evidence="3" id="KW-0134">Cell wall</keyword>
<dbReference type="InterPro" id="IPR000743">
    <property type="entry name" value="Glyco_hydro_28"/>
</dbReference>
<dbReference type="InterPro" id="IPR012334">
    <property type="entry name" value="Pectin_lyas_fold"/>
</dbReference>
<organism evidence="10">
    <name type="scientific">Fagus sylvatica</name>
    <name type="common">Beechnut</name>
    <dbReference type="NCBI Taxonomy" id="28930"/>
    <lineage>
        <taxon>Eukaryota</taxon>
        <taxon>Viridiplantae</taxon>
        <taxon>Streptophyta</taxon>
        <taxon>Embryophyta</taxon>
        <taxon>Tracheophyta</taxon>
        <taxon>Spermatophyta</taxon>
        <taxon>Magnoliopsida</taxon>
        <taxon>eudicotyledons</taxon>
        <taxon>Gunneridae</taxon>
        <taxon>Pentapetalae</taxon>
        <taxon>rosids</taxon>
        <taxon>fabids</taxon>
        <taxon>Fagales</taxon>
        <taxon>Fagaceae</taxon>
        <taxon>Fagus</taxon>
    </lineage>
</organism>
<dbReference type="GO" id="GO:0004650">
    <property type="term" value="F:polygalacturonase activity"/>
    <property type="evidence" value="ECO:0007669"/>
    <property type="project" value="InterPro"/>
</dbReference>
<dbReference type="InterPro" id="IPR011050">
    <property type="entry name" value="Pectin_lyase_fold/virulence"/>
</dbReference>
<evidence type="ECO:0000256" key="5">
    <source>
        <dbReference type="ARBA" id="ARBA00022801"/>
    </source>
</evidence>
<comment type="subcellular location">
    <subcellularLocation>
        <location evidence="1">Secreted</location>
        <location evidence="1">Cell wall</location>
    </subcellularLocation>
</comment>
<comment type="similarity">
    <text evidence="2 8">Belongs to the glycosyl hydrolase 28 family.</text>
</comment>
<evidence type="ECO:0008006" key="11">
    <source>
        <dbReference type="Google" id="ProtNLM"/>
    </source>
</evidence>
<feature type="compositionally biased region" description="Basic and acidic residues" evidence="9">
    <location>
        <begin position="29"/>
        <end position="39"/>
    </location>
</feature>
<dbReference type="EMBL" id="OIVN01001391">
    <property type="protein sequence ID" value="SPC93415.1"/>
    <property type="molecule type" value="Genomic_DNA"/>
</dbReference>
<dbReference type="Gene3D" id="2.160.20.10">
    <property type="entry name" value="Single-stranded right-handed beta-helix, Pectin lyase-like"/>
    <property type="match status" value="1"/>
</dbReference>
<dbReference type="SUPFAM" id="SSF51126">
    <property type="entry name" value="Pectin lyase-like"/>
    <property type="match status" value="1"/>
</dbReference>
<keyword evidence="4" id="KW-0964">Secreted</keyword>
<dbReference type="AlphaFoldDB" id="A0A2N9G1Z6"/>
<name>A0A2N9G1Z6_FAGSY</name>
<keyword evidence="5 8" id="KW-0378">Hydrolase</keyword>
<dbReference type="Pfam" id="PF00295">
    <property type="entry name" value="Glyco_hydro_28"/>
    <property type="match status" value="1"/>
</dbReference>
<evidence type="ECO:0000256" key="2">
    <source>
        <dbReference type="ARBA" id="ARBA00008834"/>
    </source>
</evidence>
<evidence type="ECO:0000256" key="4">
    <source>
        <dbReference type="ARBA" id="ARBA00022525"/>
    </source>
</evidence>
<sequence length="251" mass="27623">MKVAAISATSLLHGRREDEQQNHKNGKSTTKDRKETWKPHEERGLFLKRVLKSAAQVYHTRWGIKRSAPSAIRQAQRPGLEFWAQQPISISSAHPQPTTSIGSLGKNGAYETVEEIQVSNCSFTGTQNAARIKTWQGGSGYARKISFERIRLINSEHPIIIDQNYDPNSLKPGSKSAVKVSDVAFRDVRGTSADEIAIDLVCSDSVGCDNIVLENIDIRSTIPGKQTYSRCNNAHGTAAKETNPIVPCPSQ</sequence>
<evidence type="ECO:0000256" key="6">
    <source>
        <dbReference type="ARBA" id="ARBA00023295"/>
    </source>
</evidence>
<proteinExistence type="inferred from homology"/>
<dbReference type="GO" id="GO:0005975">
    <property type="term" value="P:carbohydrate metabolic process"/>
    <property type="evidence" value="ECO:0007669"/>
    <property type="project" value="InterPro"/>
</dbReference>
<evidence type="ECO:0000313" key="10">
    <source>
        <dbReference type="EMBL" id="SPC93415.1"/>
    </source>
</evidence>
<reference evidence="10" key="1">
    <citation type="submission" date="2018-02" db="EMBL/GenBank/DDBJ databases">
        <authorList>
            <person name="Cohen D.B."/>
            <person name="Kent A.D."/>
        </authorList>
    </citation>
    <scope>NUCLEOTIDE SEQUENCE</scope>
</reference>